<dbReference type="PROSITE" id="PS51892">
    <property type="entry name" value="SUBTILASE"/>
    <property type="match status" value="1"/>
</dbReference>
<dbReference type="GO" id="GO:0006508">
    <property type="term" value="P:proteolysis"/>
    <property type="evidence" value="ECO:0007669"/>
    <property type="project" value="InterPro"/>
</dbReference>
<dbReference type="Gene3D" id="3.40.50.200">
    <property type="entry name" value="Peptidase S8/S53 domain"/>
    <property type="match status" value="1"/>
</dbReference>
<dbReference type="InterPro" id="IPR036852">
    <property type="entry name" value="Peptidase_S8/S53_dom_sf"/>
</dbReference>
<comment type="caution">
    <text evidence="2">The sequence shown here is derived from an EMBL/GenBank/DDBJ whole genome shotgun (WGS) entry which is preliminary data.</text>
</comment>
<gene>
    <name evidence="2" type="ORF">NE579_16610</name>
</gene>
<evidence type="ECO:0000313" key="2">
    <source>
        <dbReference type="EMBL" id="MCQ4772027.1"/>
    </source>
</evidence>
<comment type="similarity">
    <text evidence="1">Belongs to the peptidase S8 family.</text>
</comment>
<evidence type="ECO:0000313" key="3">
    <source>
        <dbReference type="Proteomes" id="UP001204562"/>
    </source>
</evidence>
<comment type="caution">
    <text evidence="1">Lacks conserved residue(s) required for the propagation of feature annotation.</text>
</comment>
<dbReference type="AlphaFoldDB" id="A0AAW5JST8"/>
<dbReference type="SUPFAM" id="SSF52743">
    <property type="entry name" value="Subtilisin-like"/>
    <property type="match status" value="1"/>
</dbReference>
<reference evidence="2" key="1">
    <citation type="submission" date="2022-06" db="EMBL/GenBank/DDBJ databases">
        <title>Isolation of gut microbiota from human fecal samples.</title>
        <authorList>
            <person name="Pamer E.G."/>
            <person name="Barat B."/>
            <person name="Waligurski E."/>
            <person name="Medina S."/>
            <person name="Paddock L."/>
            <person name="Mostad J."/>
        </authorList>
    </citation>
    <scope>NUCLEOTIDE SEQUENCE</scope>
    <source>
        <strain evidence="2">DFI.9.91</strain>
    </source>
</reference>
<accession>A0AAW5JST8</accession>
<proteinExistence type="inferred from homology"/>
<sequence length="67" mass="7400">MDEDGHGTFLASVAASNEPGEYIGAAPKAYLLIVKLKKAGQYLIDRYLVTNDNPNLYESTDYMLAMK</sequence>
<name>A0AAW5JST8_9FIRM</name>
<organism evidence="2 3">
    <name type="scientific">Intestinimonas massiliensis</name>
    <name type="common">ex Afouda et al. 2020</name>
    <dbReference type="NCBI Taxonomy" id="1673721"/>
    <lineage>
        <taxon>Bacteria</taxon>
        <taxon>Bacillati</taxon>
        <taxon>Bacillota</taxon>
        <taxon>Clostridia</taxon>
        <taxon>Eubacteriales</taxon>
        <taxon>Intestinimonas</taxon>
    </lineage>
</organism>
<evidence type="ECO:0000256" key="1">
    <source>
        <dbReference type="PROSITE-ProRule" id="PRU01240"/>
    </source>
</evidence>
<protein>
    <submittedName>
        <fullName evidence="2">Peptidase</fullName>
    </submittedName>
</protein>
<feature type="non-terminal residue" evidence="2">
    <location>
        <position position="67"/>
    </location>
</feature>
<dbReference type="GO" id="GO:0004252">
    <property type="term" value="F:serine-type endopeptidase activity"/>
    <property type="evidence" value="ECO:0007669"/>
    <property type="project" value="InterPro"/>
</dbReference>
<dbReference type="Proteomes" id="UP001204562">
    <property type="component" value="Unassembled WGS sequence"/>
</dbReference>
<dbReference type="EMBL" id="JANFYS010000289">
    <property type="protein sequence ID" value="MCQ4772027.1"/>
    <property type="molecule type" value="Genomic_DNA"/>
</dbReference>